<dbReference type="SUPFAM" id="SSF103473">
    <property type="entry name" value="MFS general substrate transporter"/>
    <property type="match status" value="1"/>
</dbReference>
<evidence type="ECO:0000313" key="10">
    <source>
        <dbReference type="Proteomes" id="UP000604473"/>
    </source>
</evidence>
<protein>
    <submittedName>
        <fullName evidence="9">Glycosyltransferase</fullName>
    </submittedName>
</protein>
<dbReference type="EMBL" id="JAESJJ010000030">
    <property type="protein sequence ID" value="MBL3610587.1"/>
    <property type="molecule type" value="Genomic_DNA"/>
</dbReference>
<dbReference type="SUPFAM" id="SSF53448">
    <property type="entry name" value="Nucleotide-diphospho-sugar transferases"/>
    <property type="match status" value="1"/>
</dbReference>
<keyword evidence="10" id="KW-1185">Reference proteome</keyword>
<feature type="transmembrane region" description="Helical" evidence="7">
    <location>
        <begin position="341"/>
        <end position="362"/>
    </location>
</feature>
<keyword evidence="6 7" id="KW-0472">Membrane</keyword>
<dbReference type="Proteomes" id="UP000604473">
    <property type="component" value="Unassembled WGS sequence"/>
</dbReference>
<feature type="transmembrane region" description="Helical" evidence="7">
    <location>
        <begin position="301"/>
        <end position="320"/>
    </location>
</feature>
<proteinExistence type="predicted"/>
<evidence type="ECO:0000256" key="5">
    <source>
        <dbReference type="ARBA" id="ARBA00022989"/>
    </source>
</evidence>
<comment type="subcellular location">
    <subcellularLocation>
        <location evidence="1">Membrane</location>
        <topology evidence="1">Multi-pass membrane protein</topology>
    </subcellularLocation>
</comment>
<dbReference type="Pfam" id="PF13632">
    <property type="entry name" value="Glyco_trans_2_3"/>
    <property type="match status" value="1"/>
</dbReference>
<sequence length="446" mass="49671">MSHIFLIASLFLVIGVAANLWRFWRSVAYLKTATEFGSTVPDPSARRDQKIIVIIPALSEQDRLPHTIAHFSSAMAPWRSGEIVICTTAREPAQPGSGPSTYELVNGIIQANPQQNLRLIHDARHTGSMAHQINFAVQELRQRGLLGNRDFIAIYNADSRPHPCTFQWVQAQIDANTSHEAFQQSAIFLRNFNLLKGTLAKANALYQSFWTLSHEIPRLLNQSQGSEFKQRYANAHCVGHGLFISIELFEELGGLPEDTLTEDLFLGFKVRASGTSISPVPYLEYADAPSNFRSAFRQKRVWFWGPMLYPYYLLQVLRTGKLSPQDIARASAIALQGWLSSWRWLAAGPVVLFSLAGIVFAASSFGMLVAFLAVAGFALSAPLCVLYAAHFDLRSRDLHYRWSDIAAIALSSIPQIIAHSAAGFLALREGLFWAVTGRLPRKTRTE</sequence>
<keyword evidence="5 7" id="KW-1133">Transmembrane helix</keyword>
<dbReference type="RefSeq" id="WP_202250161.1">
    <property type="nucleotide sequence ID" value="NZ_JAESJJ010000030.1"/>
</dbReference>
<gene>
    <name evidence="9" type="ORF">JMM60_17640</name>
</gene>
<evidence type="ECO:0000259" key="8">
    <source>
        <dbReference type="Pfam" id="PF13632"/>
    </source>
</evidence>
<evidence type="ECO:0000256" key="2">
    <source>
        <dbReference type="ARBA" id="ARBA00022676"/>
    </source>
</evidence>
<comment type="caution">
    <text evidence="9">The sequence shown here is derived from an EMBL/GenBank/DDBJ whole genome shotgun (WGS) entry which is preliminary data.</text>
</comment>
<evidence type="ECO:0000256" key="7">
    <source>
        <dbReference type="SAM" id="Phobius"/>
    </source>
</evidence>
<keyword evidence="2" id="KW-0328">Glycosyltransferase</keyword>
<reference evidence="9 10" key="1">
    <citation type="submission" date="2021-01" db="EMBL/GenBank/DDBJ databases">
        <title>Draft genomes of Rhodovulum sulfidophilum.</title>
        <authorList>
            <person name="Guzman M.S."/>
        </authorList>
    </citation>
    <scope>NUCLEOTIDE SEQUENCE [LARGE SCALE GENOMIC DNA]</scope>
    <source>
        <strain evidence="9 10">AB35</strain>
    </source>
</reference>
<keyword evidence="3" id="KW-0808">Transferase</keyword>
<dbReference type="PANTHER" id="PTHR43867">
    <property type="entry name" value="CELLULOSE SYNTHASE CATALYTIC SUBUNIT A [UDP-FORMING]"/>
    <property type="match status" value="1"/>
</dbReference>
<feature type="domain" description="Glycosyltransferase 2-like" evidence="8">
    <location>
        <begin position="235"/>
        <end position="371"/>
    </location>
</feature>
<dbReference type="InterPro" id="IPR001173">
    <property type="entry name" value="Glyco_trans_2-like"/>
</dbReference>
<accession>A0ABS1RXJ0</accession>
<evidence type="ECO:0000313" key="9">
    <source>
        <dbReference type="EMBL" id="MBL3610587.1"/>
    </source>
</evidence>
<dbReference type="Gene3D" id="3.90.550.10">
    <property type="entry name" value="Spore Coat Polysaccharide Biosynthesis Protein SpsA, Chain A"/>
    <property type="match status" value="1"/>
</dbReference>
<dbReference type="InterPro" id="IPR036259">
    <property type="entry name" value="MFS_trans_sf"/>
</dbReference>
<dbReference type="PANTHER" id="PTHR43867:SF2">
    <property type="entry name" value="CELLULOSE SYNTHASE CATALYTIC SUBUNIT A [UDP-FORMING]"/>
    <property type="match status" value="1"/>
</dbReference>
<dbReference type="InterPro" id="IPR029044">
    <property type="entry name" value="Nucleotide-diphossugar_trans"/>
</dbReference>
<dbReference type="InterPro" id="IPR050321">
    <property type="entry name" value="Glycosyltr_2/OpgH_subfam"/>
</dbReference>
<evidence type="ECO:0000256" key="3">
    <source>
        <dbReference type="ARBA" id="ARBA00022679"/>
    </source>
</evidence>
<evidence type="ECO:0000256" key="4">
    <source>
        <dbReference type="ARBA" id="ARBA00022692"/>
    </source>
</evidence>
<organism evidence="9 10">
    <name type="scientific">Rhodovulum sulfidophilum</name>
    <name type="common">Rhodobacter sulfidophilus</name>
    <dbReference type="NCBI Taxonomy" id="35806"/>
    <lineage>
        <taxon>Bacteria</taxon>
        <taxon>Pseudomonadati</taxon>
        <taxon>Pseudomonadota</taxon>
        <taxon>Alphaproteobacteria</taxon>
        <taxon>Rhodobacterales</taxon>
        <taxon>Paracoccaceae</taxon>
        <taxon>Rhodovulum</taxon>
    </lineage>
</organism>
<evidence type="ECO:0000256" key="6">
    <source>
        <dbReference type="ARBA" id="ARBA00023136"/>
    </source>
</evidence>
<evidence type="ECO:0000256" key="1">
    <source>
        <dbReference type="ARBA" id="ARBA00004141"/>
    </source>
</evidence>
<keyword evidence="4 7" id="KW-0812">Transmembrane</keyword>
<name>A0ABS1RXJ0_RHOSU</name>
<feature type="transmembrane region" description="Helical" evidence="7">
    <location>
        <begin position="368"/>
        <end position="389"/>
    </location>
</feature>